<sequence>MPAALVENSQVICEVWASNLEEEMRKIREIVLSYSYIAMDTEFPGVVVRPIGEFRSSIDYQYQLLRCNVDLLKIIQLGLTFTNEKGEYPSGINTWQFNFKFNLTSVPDGVCVSPSLGYPGAGNRILTFAVLLTLLSSSAAVRSGYDFGYMVKLLTDSRLPEEEHDFFHILNLFFPSIYDVKYLMKSCKNLKGGLQEVADQLDLQRIGRQHQAGSDSLLTGMAFFRMKELFFEDSIDDAKYCGRLYGLGTGVAQKQNEDVDSAQEKMSILAIINNMQQ</sequence>
<evidence type="ECO:0000313" key="15">
    <source>
        <dbReference type="Proteomes" id="UP000694906"/>
    </source>
</evidence>
<keyword evidence="10" id="KW-0269">Exonuclease</keyword>
<dbReference type="GeneID" id="101717232"/>
<protein>
    <recommendedName>
        <fullName evidence="5">poly(A)-specific ribonuclease</fullName>
        <ecNumber evidence="5">3.1.13.4</ecNumber>
    </recommendedName>
</protein>
<evidence type="ECO:0000256" key="1">
    <source>
        <dbReference type="ARBA" id="ARBA00001663"/>
    </source>
</evidence>
<dbReference type="GO" id="GO:0005737">
    <property type="term" value="C:cytoplasm"/>
    <property type="evidence" value="ECO:0007669"/>
    <property type="project" value="UniProtKB-SubCell"/>
</dbReference>
<dbReference type="AlphaFoldDB" id="A0AAX6RJ23"/>
<evidence type="ECO:0000256" key="5">
    <source>
        <dbReference type="ARBA" id="ARBA00012161"/>
    </source>
</evidence>
<dbReference type="InterPro" id="IPR039637">
    <property type="entry name" value="CNOT7/CNOT8/Pop2"/>
</dbReference>
<evidence type="ECO:0000313" key="16">
    <source>
        <dbReference type="RefSeq" id="XP_021096454.1"/>
    </source>
</evidence>
<keyword evidence="8" id="KW-0479">Metal-binding</keyword>
<reference evidence="16" key="1">
    <citation type="submission" date="2025-08" db="UniProtKB">
        <authorList>
            <consortium name="RefSeq"/>
        </authorList>
    </citation>
    <scope>IDENTIFICATION</scope>
</reference>
<dbReference type="GO" id="GO:0004535">
    <property type="term" value="F:poly(A)-specific ribonuclease activity"/>
    <property type="evidence" value="ECO:0007669"/>
    <property type="project" value="UniProtKB-EC"/>
</dbReference>
<accession>A0AAX6RJ23</accession>
<dbReference type="RefSeq" id="XP_021096454.1">
    <property type="nucleotide sequence ID" value="XM_021240795.1"/>
</dbReference>
<evidence type="ECO:0000256" key="10">
    <source>
        <dbReference type="ARBA" id="ARBA00022839"/>
    </source>
</evidence>
<dbReference type="CTD" id="9337"/>
<dbReference type="GO" id="GO:0046872">
    <property type="term" value="F:metal ion binding"/>
    <property type="evidence" value="ECO:0007669"/>
    <property type="project" value="UniProtKB-KW"/>
</dbReference>
<dbReference type="Pfam" id="PF04857">
    <property type="entry name" value="CAF1"/>
    <property type="match status" value="2"/>
</dbReference>
<evidence type="ECO:0000256" key="4">
    <source>
        <dbReference type="ARBA" id="ARBA00008372"/>
    </source>
</evidence>
<evidence type="ECO:0000256" key="12">
    <source>
        <dbReference type="ARBA" id="ARBA00023015"/>
    </source>
</evidence>
<dbReference type="InterPro" id="IPR006941">
    <property type="entry name" value="RNase_CAF1"/>
</dbReference>
<comment type="catalytic activity">
    <reaction evidence="1">
        <text>Exonucleolytic cleavage of poly(A) to 5'-AMP.</text>
        <dbReference type="EC" id="3.1.13.4"/>
    </reaction>
</comment>
<dbReference type="EC" id="3.1.13.4" evidence="5"/>
<evidence type="ECO:0000256" key="7">
    <source>
        <dbReference type="ARBA" id="ARBA00022722"/>
    </source>
</evidence>
<evidence type="ECO:0000256" key="6">
    <source>
        <dbReference type="ARBA" id="ARBA00022490"/>
    </source>
</evidence>
<dbReference type="Proteomes" id="UP000694906">
    <property type="component" value="Unplaced"/>
</dbReference>
<evidence type="ECO:0000256" key="14">
    <source>
        <dbReference type="ARBA" id="ARBA00023242"/>
    </source>
</evidence>
<proteinExistence type="inferred from homology"/>
<dbReference type="GO" id="GO:0005634">
    <property type="term" value="C:nucleus"/>
    <property type="evidence" value="ECO:0007669"/>
    <property type="project" value="UniProtKB-SubCell"/>
</dbReference>
<gene>
    <name evidence="16" type="primary">Cnot8</name>
</gene>
<evidence type="ECO:0000256" key="3">
    <source>
        <dbReference type="ARBA" id="ARBA00004496"/>
    </source>
</evidence>
<comment type="subcellular location">
    <subcellularLocation>
        <location evidence="3">Cytoplasm</location>
    </subcellularLocation>
    <subcellularLocation>
        <location evidence="2">Nucleus</location>
    </subcellularLocation>
</comment>
<evidence type="ECO:0000256" key="2">
    <source>
        <dbReference type="ARBA" id="ARBA00004123"/>
    </source>
</evidence>
<keyword evidence="14" id="KW-0539">Nucleus</keyword>
<evidence type="ECO:0000256" key="9">
    <source>
        <dbReference type="ARBA" id="ARBA00022801"/>
    </source>
</evidence>
<dbReference type="Gene3D" id="3.30.420.10">
    <property type="entry name" value="Ribonuclease H-like superfamily/Ribonuclease H"/>
    <property type="match status" value="2"/>
</dbReference>
<name>A0AAX6RJ23_HETGA</name>
<organism evidence="15 16">
    <name type="scientific">Heterocephalus glaber</name>
    <name type="common">Naked mole rat</name>
    <dbReference type="NCBI Taxonomy" id="10181"/>
    <lineage>
        <taxon>Eukaryota</taxon>
        <taxon>Metazoa</taxon>
        <taxon>Chordata</taxon>
        <taxon>Craniata</taxon>
        <taxon>Vertebrata</taxon>
        <taxon>Euteleostomi</taxon>
        <taxon>Mammalia</taxon>
        <taxon>Eutheria</taxon>
        <taxon>Euarchontoglires</taxon>
        <taxon>Glires</taxon>
        <taxon>Rodentia</taxon>
        <taxon>Hystricomorpha</taxon>
        <taxon>Bathyergidae</taxon>
        <taxon>Heterocephalus</taxon>
    </lineage>
</organism>
<keyword evidence="7" id="KW-0540">Nuclease</keyword>
<keyword evidence="12" id="KW-0805">Transcription regulation</keyword>
<dbReference type="SUPFAM" id="SSF53098">
    <property type="entry name" value="Ribonuclease H-like"/>
    <property type="match status" value="1"/>
</dbReference>
<keyword evidence="13" id="KW-0804">Transcription</keyword>
<dbReference type="PANTHER" id="PTHR10797">
    <property type="entry name" value="CCR4-NOT TRANSCRIPTION COMPLEX SUBUNIT"/>
    <property type="match status" value="1"/>
</dbReference>
<comment type="similarity">
    <text evidence="4">Belongs to the CAF1 family.</text>
</comment>
<evidence type="ECO:0000256" key="13">
    <source>
        <dbReference type="ARBA" id="ARBA00023163"/>
    </source>
</evidence>
<keyword evidence="15" id="KW-1185">Reference proteome</keyword>
<keyword evidence="9" id="KW-0378">Hydrolase</keyword>
<dbReference type="InterPro" id="IPR012337">
    <property type="entry name" value="RNaseH-like_sf"/>
</dbReference>
<dbReference type="GO" id="GO:0003723">
    <property type="term" value="F:RNA binding"/>
    <property type="evidence" value="ECO:0007669"/>
    <property type="project" value="UniProtKB-KW"/>
</dbReference>
<keyword evidence="6" id="KW-0963">Cytoplasm</keyword>
<dbReference type="GO" id="GO:0030014">
    <property type="term" value="C:CCR4-NOT complex"/>
    <property type="evidence" value="ECO:0007669"/>
    <property type="project" value="InterPro"/>
</dbReference>
<evidence type="ECO:0000256" key="8">
    <source>
        <dbReference type="ARBA" id="ARBA00022723"/>
    </source>
</evidence>
<evidence type="ECO:0000256" key="11">
    <source>
        <dbReference type="ARBA" id="ARBA00022884"/>
    </source>
</evidence>
<dbReference type="InterPro" id="IPR036397">
    <property type="entry name" value="RNaseH_sf"/>
</dbReference>
<keyword evidence="11" id="KW-0694">RNA-binding</keyword>